<accession>A0A5B7J824</accession>
<organism evidence="1 2">
    <name type="scientific">Portunus trituberculatus</name>
    <name type="common">Swimming crab</name>
    <name type="synonym">Neptunus trituberculatus</name>
    <dbReference type="NCBI Taxonomy" id="210409"/>
    <lineage>
        <taxon>Eukaryota</taxon>
        <taxon>Metazoa</taxon>
        <taxon>Ecdysozoa</taxon>
        <taxon>Arthropoda</taxon>
        <taxon>Crustacea</taxon>
        <taxon>Multicrustacea</taxon>
        <taxon>Malacostraca</taxon>
        <taxon>Eumalacostraca</taxon>
        <taxon>Eucarida</taxon>
        <taxon>Decapoda</taxon>
        <taxon>Pleocyemata</taxon>
        <taxon>Brachyura</taxon>
        <taxon>Eubrachyura</taxon>
        <taxon>Portunoidea</taxon>
        <taxon>Portunidae</taxon>
        <taxon>Portuninae</taxon>
        <taxon>Portunus</taxon>
    </lineage>
</organism>
<name>A0A5B7J824_PORTR</name>
<gene>
    <name evidence="1" type="ORF">E2C01_085149</name>
</gene>
<dbReference type="EMBL" id="VSRR010083488">
    <property type="protein sequence ID" value="MPC90176.1"/>
    <property type="molecule type" value="Genomic_DNA"/>
</dbReference>
<evidence type="ECO:0000313" key="2">
    <source>
        <dbReference type="Proteomes" id="UP000324222"/>
    </source>
</evidence>
<proteinExistence type="predicted"/>
<evidence type="ECO:0000313" key="1">
    <source>
        <dbReference type="EMBL" id="MPC90176.1"/>
    </source>
</evidence>
<reference evidence="1 2" key="1">
    <citation type="submission" date="2019-05" db="EMBL/GenBank/DDBJ databases">
        <title>Another draft genome of Portunus trituberculatus and its Hox gene families provides insights of decapod evolution.</title>
        <authorList>
            <person name="Jeong J.-H."/>
            <person name="Song I."/>
            <person name="Kim S."/>
            <person name="Choi T."/>
            <person name="Kim D."/>
            <person name="Ryu S."/>
            <person name="Kim W."/>
        </authorList>
    </citation>
    <scope>NUCLEOTIDE SEQUENCE [LARGE SCALE GENOMIC DNA]</scope>
    <source>
        <tissue evidence="1">Muscle</tissue>
    </source>
</reference>
<comment type="caution">
    <text evidence="1">The sequence shown here is derived from an EMBL/GenBank/DDBJ whole genome shotgun (WGS) entry which is preliminary data.</text>
</comment>
<dbReference type="AlphaFoldDB" id="A0A5B7J824"/>
<sequence length="45" mass="5525">MSEDYCPQSYCFNPFSTGTHFYLEIYVRVDHFIDIRKALWKPQDY</sequence>
<keyword evidence="2" id="KW-1185">Reference proteome</keyword>
<dbReference type="Proteomes" id="UP000324222">
    <property type="component" value="Unassembled WGS sequence"/>
</dbReference>
<protein>
    <submittedName>
        <fullName evidence="1">Uncharacterized protein</fullName>
    </submittedName>
</protein>